<evidence type="ECO:0000313" key="2">
    <source>
        <dbReference type="Proteomes" id="UP000824334"/>
    </source>
</evidence>
<proteinExistence type="predicted"/>
<dbReference type="PIRSF" id="PIRSF009120">
    <property type="entry name" value="UCP009120_prtse"/>
    <property type="match status" value="1"/>
</dbReference>
<reference evidence="1 2" key="1">
    <citation type="submission" date="2021-07" db="EMBL/GenBank/DDBJ databases">
        <title>Isolation and characterization of bacteria from a gold mining with a capacity of golden bioaccumulation.</title>
        <authorList>
            <person name="Yang X.J."/>
        </authorList>
    </citation>
    <scope>NUCLEOTIDE SEQUENCE [LARGE SCALE GENOMIC DNA]</scope>
    <source>
        <strain evidence="1 2">Au29</strain>
    </source>
</reference>
<dbReference type="EMBL" id="CP080034">
    <property type="protein sequence ID" value="QYC10443.1"/>
    <property type="molecule type" value="Genomic_DNA"/>
</dbReference>
<dbReference type="InterPro" id="IPR016545">
    <property type="entry name" value="UCP009120_prtse"/>
</dbReference>
<accession>A0ABX8TI84</accession>
<evidence type="ECO:0000313" key="1">
    <source>
        <dbReference type="EMBL" id="QYC10443.1"/>
    </source>
</evidence>
<dbReference type="Proteomes" id="UP000824334">
    <property type="component" value="Chromosome"/>
</dbReference>
<organism evidence="1 2">
    <name type="scientific">Brevundimonas nasdae</name>
    <dbReference type="NCBI Taxonomy" id="172043"/>
    <lineage>
        <taxon>Bacteria</taxon>
        <taxon>Pseudomonadati</taxon>
        <taxon>Pseudomonadota</taxon>
        <taxon>Alphaproteobacteria</taxon>
        <taxon>Caulobacterales</taxon>
        <taxon>Caulobacteraceae</taxon>
        <taxon>Brevundimonas</taxon>
    </lineage>
</organism>
<sequence>MTYCVGMLVDEGLAMIADTRTNAGVDNISSYRKLHIYKTPGERILAVATAGNLSVTQTALAMVAEGVKLPDANAPETLETAPTLFRAAQILGHALATVRATINTPPSPAADALNVNASMLLGGQIGDGKMGLYLIYGQGNFIECGPDTPFLQIGELKYGKPILDRALHNSTPLSEAVKIGLISFDSTIRSNLAVGAPLDLIVIPRGKLSGMERRIDAEDPYFRDLGRRWSEALASAHRAMPDPTWLDLNEEPALRPMTIVT</sequence>
<gene>
    <name evidence="1" type="ORF">KWG56_18190</name>
</gene>
<keyword evidence="2" id="KW-1185">Reference proteome</keyword>
<name>A0ABX8TI84_9CAUL</name>
<protein>
    <submittedName>
        <fullName evidence="1">Peptidase</fullName>
    </submittedName>
</protein>